<dbReference type="KEGG" id="phm:PSMK_00960"/>
<dbReference type="GO" id="GO:0016787">
    <property type="term" value="F:hydrolase activity"/>
    <property type="evidence" value="ECO:0007669"/>
    <property type="project" value="UniProtKB-KW"/>
</dbReference>
<feature type="domain" description="KaiC" evidence="8">
    <location>
        <begin position="280"/>
        <end position="512"/>
    </location>
</feature>
<dbReference type="RefSeq" id="WP_014435475.1">
    <property type="nucleotide sequence ID" value="NC_017080.1"/>
</dbReference>
<keyword evidence="4" id="KW-0677">Repeat</keyword>
<evidence type="ECO:0000256" key="4">
    <source>
        <dbReference type="ARBA" id="ARBA00022737"/>
    </source>
</evidence>
<keyword evidence="5" id="KW-0418">Kinase</keyword>
<proteinExistence type="predicted"/>
<evidence type="ECO:0000256" key="7">
    <source>
        <dbReference type="SAM" id="MobiDB-lite"/>
    </source>
</evidence>
<feature type="compositionally biased region" description="Basic and acidic residues" evidence="7">
    <location>
        <begin position="23"/>
        <end position="32"/>
    </location>
</feature>
<protein>
    <recommendedName>
        <fullName evidence="1">non-specific serine/threonine protein kinase</fullName>
        <ecNumber evidence="1">2.7.11.1</ecNumber>
    </recommendedName>
</protein>
<accession>I0IAG7</accession>
<dbReference type="Pfam" id="PF06745">
    <property type="entry name" value="ATPase"/>
    <property type="match status" value="2"/>
</dbReference>
<dbReference type="SUPFAM" id="SSF52540">
    <property type="entry name" value="P-loop containing nucleoside triphosphate hydrolases"/>
    <property type="match status" value="2"/>
</dbReference>
<dbReference type="Gene3D" id="3.40.50.300">
    <property type="entry name" value="P-loop containing nucleotide triphosphate hydrolases"/>
    <property type="match status" value="2"/>
</dbReference>
<name>I0IAG7_PHYMF</name>
<dbReference type="NCBIfam" id="NF006799">
    <property type="entry name" value="PRK09302.1"/>
    <property type="match status" value="1"/>
</dbReference>
<evidence type="ECO:0000313" key="10">
    <source>
        <dbReference type="Proteomes" id="UP000007881"/>
    </source>
</evidence>
<dbReference type="AlphaFoldDB" id="I0IAG7"/>
<evidence type="ECO:0000256" key="3">
    <source>
        <dbReference type="ARBA" id="ARBA00022679"/>
    </source>
</evidence>
<feature type="region of interest" description="Disordered" evidence="7">
    <location>
        <begin position="1"/>
        <end position="38"/>
    </location>
</feature>
<evidence type="ECO:0000256" key="1">
    <source>
        <dbReference type="ARBA" id="ARBA00012513"/>
    </source>
</evidence>
<dbReference type="Proteomes" id="UP000007881">
    <property type="component" value="Chromosome"/>
</dbReference>
<organism evidence="9 10">
    <name type="scientific">Phycisphaera mikurensis (strain NBRC 102666 / KCTC 22515 / FYK2301M01)</name>
    <dbReference type="NCBI Taxonomy" id="1142394"/>
    <lineage>
        <taxon>Bacteria</taxon>
        <taxon>Pseudomonadati</taxon>
        <taxon>Planctomycetota</taxon>
        <taxon>Phycisphaerae</taxon>
        <taxon>Phycisphaerales</taxon>
        <taxon>Phycisphaeraceae</taxon>
        <taxon>Phycisphaera</taxon>
    </lineage>
</organism>
<feature type="domain" description="KaiC" evidence="8">
    <location>
        <begin position="34"/>
        <end position="279"/>
    </location>
</feature>
<gene>
    <name evidence="9" type="primary">kaiC</name>
    <name evidence="9" type="ordered locus">PSMK_00960</name>
</gene>
<dbReference type="EC" id="2.7.11.1" evidence="1"/>
<dbReference type="PATRIC" id="fig|1142394.8.peg.97"/>
<evidence type="ECO:0000256" key="5">
    <source>
        <dbReference type="ARBA" id="ARBA00022777"/>
    </source>
</evidence>
<dbReference type="GO" id="GO:0005524">
    <property type="term" value="F:ATP binding"/>
    <property type="evidence" value="ECO:0007669"/>
    <property type="project" value="InterPro"/>
</dbReference>
<evidence type="ECO:0000256" key="6">
    <source>
        <dbReference type="ARBA" id="ARBA00022801"/>
    </source>
</evidence>
<keyword evidence="3" id="KW-0808">Transferase</keyword>
<keyword evidence="2" id="KW-0597">Phosphoprotein</keyword>
<evidence type="ECO:0000256" key="2">
    <source>
        <dbReference type="ARBA" id="ARBA00022553"/>
    </source>
</evidence>
<reference evidence="9 10" key="1">
    <citation type="submission" date="2012-02" db="EMBL/GenBank/DDBJ databases">
        <title>Complete genome sequence of Phycisphaera mikurensis NBRC 102666.</title>
        <authorList>
            <person name="Ankai A."/>
            <person name="Hosoyama A."/>
            <person name="Terui Y."/>
            <person name="Sekine M."/>
            <person name="Fukai R."/>
            <person name="Kato Y."/>
            <person name="Nakamura S."/>
            <person name="Yamada-Narita S."/>
            <person name="Kawakoshi A."/>
            <person name="Fukunaga Y."/>
            <person name="Yamazaki S."/>
            <person name="Fujita N."/>
        </authorList>
    </citation>
    <scope>NUCLEOTIDE SEQUENCE [LARGE SCALE GENOMIC DNA]</scope>
    <source>
        <strain evidence="10">NBRC 102666 / KCTC 22515 / FYK2301M01</strain>
    </source>
</reference>
<keyword evidence="10" id="KW-1185">Reference proteome</keyword>
<dbReference type="HOGENOM" id="CLU_023669_4_1_0"/>
<dbReference type="PROSITE" id="PS51146">
    <property type="entry name" value="KAIC"/>
    <property type="match status" value="2"/>
</dbReference>
<dbReference type="PANTHER" id="PTHR42926:SF1">
    <property type="entry name" value="CIRCADIAN CLOCK OSCILLATOR PROTEIN KAIC 1"/>
    <property type="match status" value="1"/>
</dbReference>
<evidence type="ECO:0000313" key="9">
    <source>
        <dbReference type="EMBL" id="BAM02255.1"/>
    </source>
</evidence>
<evidence type="ECO:0000259" key="8">
    <source>
        <dbReference type="PROSITE" id="PS51146"/>
    </source>
</evidence>
<dbReference type="GO" id="GO:0004674">
    <property type="term" value="F:protein serine/threonine kinase activity"/>
    <property type="evidence" value="ECO:0007669"/>
    <property type="project" value="UniProtKB-EC"/>
</dbReference>
<dbReference type="EMBL" id="AP012338">
    <property type="protein sequence ID" value="BAM02255.1"/>
    <property type="molecule type" value="Genomic_DNA"/>
</dbReference>
<dbReference type="InterPro" id="IPR051347">
    <property type="entry name" value="Circadian_clock_KaiC-rel"/>
</dbReference>
<dbReference type="PIRSF" id="PIRSF039117">
    <property type="entry name" value="KaiC"/>
    <property type="match status" value="1"/>
</dbReference>
<dbReference type="STRING" id="1142394.PSMK_00960"/>
<sequence length="514" mass="55667">MTRSLPDPVAAAATASPPYRTGDAAKPEDARHLPRVPSGVPGLDQLFRGGFPAERPLVVCGSAGSGKTVLCSQFLYHGAVHHDAPGVFVSFEEPPESLRENLLGFGWDVAKLESEGRWTFVDGTLEGEEEEEVLDGGFSLDGLRARVRHAIERTGAKRVAIDSLATLFMRFPHEGVVRRELACFCAMIRDAGATSLLTAELQHGEVEQTRFGVEEYVGDGVLILRHDLDDLQQRHRTLEVVKLRGGEHATGRFPFSIDRFHGVTAVSVGSLRLGQPSGGERIGSGSDALDEMLHGGFFRDSVTIVAGATGTGKTLTATQFVHGAHQAGERAVFLGYEESRSQLVRNAGSWGVDFEAMEKQGNLRIHCQYPESASLAQHLSGISDLLEEFRPQRLVIDSLSAFRRIGNEHAFRSFMISLTAIIKELQIAGLYTVTSDRLYGAPEATTQNVSTLTDSIILLRYLEDGGSVSRAIGVLKMRGSGHDPAFRRFSISDGGMSISDPVDENARPLSSRGG</sequence>
<dbReference type="OrthoDB" id="9783783at2"/>
<dbReference type="InterPro" id="IPR014774">
    <property type="entry name" value="KaiC-like_dom"/>
</dbReference>
<keyword evidence="6" id="KW-0378">Hydrolase</keyword>
<dbReference type="eggNOG" id="COG0467">
    <property type="taxonomic scope" value="Bacteria"/>
</dbReference>
<dbReference type="InterPro" id="IPR027417">
    <property type="entry name" value="P-loop_NTPase"/>
</dbReference>
<dbReference type="InterPro" id="IPR010624">
    <property type="entry name" value="KaiC_dom"/>
</dbReference>
<dbReference type="PANTHER" id="PTHR42926">
    <property type="match status" value="1"/>
</dbReference>
<dbReference type="InterPro" id="IPR030665">
    <property type="entry name" value="KaiC"/>
</dbReference>